<dbReference type="CDD" id="cd02440">
    <property type="entry name" value="AdoMet_MTases"/>
    <property type="match status" value="1"/>
</dbReference>
<comment type="caution">
    <text evidence="3">The sequence shown here is derived from an EMBL/GenBank/DDBJ whole genome shotgun (WGS) entry which is preliminary data.</text>
</comment>
<comment type="similarity">
    <text evidence="1">Belongs to the methyltransferase superfamily. LaeA methyltransferase family.</text>
</comment>
<reference evidence="3" key="1">
    <citation type="submission" date="2022-10" db="EMBL/GenBank/DDBJ databases">
        <title>Tapping the CABI collections for fungal endophytes: first genome assemblies for Collariella, Neodidymelliopsis, Ascochyta clinopodiicola, Didymella pomorum, Didymosphaeria variabile, Neocosmospora piperis and Neocucurbitaria cava.</title>
        <authorList>
            <person name="Hill R."/>
        </authorList>
    </citation>
    <scope>NUCLEOTIDE SEQUENCE</scope>
    <source>
        <strain evidence="3">IMI 355082</strain>
    </source>
</reference>
<evidence type="ECO:0000256" key="1">
    <source>
        <dbReference type="ARBA" id="ARBA00038158"/>
    </source>
</evidence>
<keyword evidence="4" id="KW-1185">Reference proteome</keyword>
<dbReference type="InterPro" id="IPR013216">
    <property type="entry name" value="Methyltransf_11"/>
</dbReference>
<dbReference type="AlphaFoldDB" id="A0A9W8YQ72"/>
<name>A0A9W8YQ72_9PEZI</name>
<accession>A0A9W8YQ72</accession>
<proteinExistence type="inferred from homology"/>
<dbReference type="GO" id="GO:0008757">
    <property type="term" value="F:S-adenosylmethionine-dependent methyltransferase activity"/>
    <property type="evidence" value="ECO:0007669"/>
    <property type="project" value="InterPro"/>
</dbReference>
<dbReference type="EMBL" id="JAPEVB010000004">
    <property type="protein sequence ID" value="KAJ4389399.1"/>
    <property type="molecule type" value="Genomic_DNA"/>
</dbReference>
<dbReference type="OrthoDB" id="66144at2759"/>
<protein>
    <recommendedName>
        <fullName evidence="2">Methyltransferase type 11 domain-containing protein</fullName>
    </recommendedName>
</protein>
<feature type="domain" description="Methyltransferase type 11" evidence="2">
    <location>
        <begin position="49"/>
        <end position="171"/>
    </location>
</feature>
<organism evidence="3 4">
    <name type="scientific">Gnomoniopsis smithogilvyi</name>
    <dbReference type="NCBI Taxonomy" id="1191159"/>
    <lineage>
        <taxon>Eukaryota</taxon>
        <taxon>Fungi</taxon>
        <taxon>Dikarya</taxon>
        <taxon>Ascomycota</taxon>
        <taxon>Pezizomycotina</taxon>
        <taxon>Sordariomycetes</taxon>
        <taxon>Sordariomycetidae</taxon>
        <taxon>Diaporthales</taxon>
        <taxon>Gnomoniaceae</taxon>
        <taxon>Gnomoniopsis</taxon>
    </lineage>
</organism>
<gene>
    <name evidence="3" type="ORF">N0V93_006867</name>
</gene>
<evidence type="ECO:0000313" key="3">
    <source>
        <dbReference type="EMBL" id="KAJ4389399.1"/>
    </source>
</evidence>
<sequence length="291" mass="32705">MASQNMYDNDLFFEKYSEFPRALKGERGASEWPELQQMLPSDMSGRRVLDLACGEGWFSRWCVSRGAREVDACDISVNMLRKAEARTRTAKLEADKSLAGAAVAPGGMRNAACVGDKALINFVRVDLEKLQLRASAYELVFCGLALHYVRNIANCIAQVYDSLAPGGLFVFSIEHPFLTAPTRPGFTKTVDGEVDQWPVDSYFDEGERSVNWLVKDVKKQHRTMSTYFTLLVAAGFEVVKMDEWGAAEERTRKHPDWVEGVCPRFLMVMARKKSEAPMPEKRRGGGTRAMR</sequence>
<evidence type="ECO:0000313" key="4">
    <source>
        <dbReference type="Proteomes" id="UP001140453"/>
    </source>
</evidence>
<dbReference type="InterPro" id="IPR029063">
    <property type="entry name" value="SAM-dependent_MTases_sf"/>
</dbReference>
<dbReference type="SUPFAM" id="SSF53335">
    <property type="entry name" value="S-adenosyl-L-methionine-dependent methyltransferases"/>
    <property type="match status" value="1"/>
</dbReference>
<dbReference type="Pfam" id="PF08241">
    <property type="entry name" value="Methyltransf_11"/>
    <property type="match status" value="1"/>
</dbReference>
<dbReference type="Proteomes" id="UP001140453">
    <property type="component" value="Unassembled WGS sequence"/>
</dbReference>
<dbReference type="Gene3D" id="3.40.50.150">
    <property type="entry name" value="Vaccinia Virus protein VP39"/>
    <property type="match status" value="1"/>
</dbReference>
<dbReference type="PANTHER" id="PTHR43591">
    <property type="entry name" value="METHYLTRANSFERASE"/>
    <property type="match status" value="1"/>
</dbReference>
<evidence type="ECO:0000259" key="2">
    <source>
        <dbReference type="Pfam" id="PF08241"/>
    </source>
</evidence>